<sequence length="211" mass="24721">MSNFDILRDDVKDLWDKYIRHEFVIKMKEGTLPLDSFKYYMIQDTKYVNIMLKSLLNASSKAPLNKITNILNAIFNTRDKGLEIEKEILEKLNIDDAAIENTGYNLVNYAYTRHLYYNSTIGWDYFLASWAPCMIGYSFVGKFVKGSPNEIYDLWASFYGSKDYENRVETIIDALDDIKLNDGIKNVFRNSVNFEIMFWEAALRKDPTIFK</sequence>
<dbReference type="Gene3D" id="1.20.910.10">
    <property type="entry name" value="Heme oxygenase-like"/>
    <property type="match status" value="1"/>
</dbReference>
<dbReference type="FunCoup" id="L0AA92">
    <property type="interactions" value="3"/>
</dbReference>
<dbReference type="InParanoid" id="L0AA92"/>
<accession>L0AA92</accession>
<evidence type="ECO:0000313" key="2">
    <source>
        <dbReference type="EMBL" id="AFZ70344.1"/>
    </source>
</evidence>
<dbReference type="PANTHER" id="PTHR43198:SF2">
    <property type="entry name" value="SI:CH1073-67J19.1-RELATED"/>
    <property type="match status" value="1"/>
</dbReference>
<dbReference type="STRING" id="1056495.Calag_0587"/>
<dbReference type="PANTHER" id="PTHR43198">
    <property type="entry name" value="BIFUNCTIONAL TH2 PROTEIN"/>
    <property type="match status" value="1"/>
</dbReference>
<evidence type="ECO:0000259" key="1">
    <source>
        <dbReference type="Pfam" id="PF03070"/>
    </source>
</evidence>
<keyword evidence="3" id="KW-1185">Reference proteome</keyword>
<dbReference type="Proteomes" id="UP000010469">
    <property type="component" value="Chromosome"/>
</dbReference>
<dbReference type="OrthoDB" id="85443at2157"/>
<dbReference type="InterPro" id="IPR004305">
    <property type="entry name" value="Thiaminase-2/PQQC"/>
</dbReference>
<dbReference type="AlphaFoldDB" id="L0AA92"/>
<dbReference type="CDD" id="cd19362">
    <property type="entry name" value="TenA_C_SsTenA-1-like"/>
    <property type="match status" value="1"/>
</dbReference>
<dbReference type="KEGG" id="clg:Calag_0587"/>
<evidence type="ECO:0000313" key="3">
    <source>
        <dbReference type="Proteomes" id="UP000010469"/>
    </source>
</evidence>
<dbReference type="SUPFAM" id="SSF48613">
    <property type="entry name" value="Heme oxygenase-like"/>
    <property type="match status" value="1"/>
</dbReference>
<dbReference type="RefSeq" id="WP_015232242.1">
    <property type="nucleotide sequence ID" value="NC_019791.1"/>
</dbReference>
<gene>
    <name evidence="2" type="ordered locus">Calag_0587</name>
</gene>
<name>L0AA92_CALLD</name>
<dbReference type="eggNOG" id="arCOG01128">
    <property type="taxonomic scope" value="Archaea"/>
</dbReference>
<reference evidence="3" key="1">
    <citation type="submission" date="2012-03" db="EMBL/GenBank/DDBJ databases">
        <title>Complete genome of Caldisphaera lagunensis DSM 15908.</title>
        <authorList>
            <person name="Lucas S."/>
            <person name="Copeland A."/>
            <person name="Lapidus A."/>
            <person name="Glavina del Rio T."/>
            <person name="Dalin E."/>
            <person name="Tice H."/>
            <person name="Bruce D."/>
            <person name="Goodwin L."/>
            <person name="Pitluck S."/>
            <person name="Peters L."/>
            <person name="Mikhailova N."/>
            <person name="Teshima H."/>
            <person name="Kyrpides N."/>
            <person name="Mavromatis K."/>
            <person name="Ivanova N."/>
            <person name="Brettin T."/>
            <person name="Detter J.C."/>
            <person name="Han C."/>
            <person name="Larimer F."/>
            <person name="Land M."/>
            <person name="Hauser L."/>
            <person name="Markowitz V."/>
            <person name="Cheng J.-F."/>
            <person name="Hugenholtz P."/>
            <person name="Woyke T."/>
            <person name="Wu D."/>
            <person name="Spring S."/>
            <person name="Schroeder M."/>
            <person name="Brambilla E."/>
            <person name="Klenk H.-P."/>
            <person name="Eisen J.A."/>
        </authorList>
    </citation>
    <scope>NUCLEOTIDE SEQUENCE [LARGE SCALE GENOMIC DNA]</scope>
    <source>
        <strain evidence="3">DSM 15908 / JCM 11604 / IC-154</strain>
    </source>
</reference>
<dbReference type="InterPro" id="IPR050967">
    <property type="entry name" value="Thiamine_Salvage_TenA"/>
</dbReference>
<dbReference type="GO" id="GO:0005829">
    <property type="term" value="C:cytosol"/>
    <property type="evidence" value="ECO:0007669"/>
    <property type="project" value="TreeGrafter"/>
</dbReference>
<dbReference type="InterPro" id="IPR016084">
    <property type="entry name" value="Haem_Oase-like_multi-hlx"/>
</dbReference>
<protein>
    <submittedName>
        <fullName evidence="2">Putative transcription activator</fullName>
    </submittedName>
</protein>
<proteinExistence type="predicted"/>
<organism evidence="2 3">
    <name type="scientific">Caldisphaera lagunensis (strain DSM 15908 / JCM 11604 / ANMR 0165 / IC-154)</name>
    <dbReference type="NCBI Taxonomy" id="1056495"/>
    <lineage>
        <taxon>Archaea</taxon>
        <taxon>Thermoproteota</taxon>
        <taxon>Thermoprotei</taxon>
        <taxon>Acidilobales</taxon>
        <taxon>Caldisphaeraceae</taxon>
        <taxon>Caldisphaera</taxon>
    </lineage>
</organism>
<dbReference type="Pfam" id="PF03070">
    <property type="entry name" value="TENA_THI-4"/>
    <property type="match status" value="1"/>
</dbReference>
<dbReference type="GeneID" id="14211847"/>
<dbReference type="HOGENOM" id="CLU_077537_3_0_2"/>
<feature type="domain" description="Thiaminase-2/PQQC" evidence="1">
    <location>
        <begin position="9"/>
        <end position="204"/>
    </location>
</feature>
<dbReference type="EMBL" id="CP003378">
    <property type="protein sequence ID" value="AFZ70344.1"/>
    <property type="molecule type" value="Genomic_DNA"/>
</dbReference>